<keyword evidence="2" id="KW-1185">Reference proteome</keyword>
<sequence>MGIVIVEVCESNPAASLNLEILEEKFAGTSVMRSSCLSECELCAQKPYVMVNGDIVVAEDLDSLMSSIRTKIESELTEWA</sequence>
<dbReference type="RefSeq" id="WP_380024197.1">
    <property type="nucleotide sequence ID" value="NZ_JBHSHC010000016.1"/>
</dbReference>
<reference evidence="2" key="1">
    <citation type="journal article" date="2019" name="Int. J. Syst. Evol. Microbiol.">
        <title>The Global Catalogue of Microorganisms (GCM) 10K type strain sequencing project: providing services to taxonomists for standard genome sequencing and annotation.</title>
        <authorList>
            <consortium name="The Broad Institute Genomics Platform"/>
            <consortium name="The Broad Institute Genome Sequencing Center for Infectious Disease"/>
            <person name="Wu L."/>
            <person name="Ma J."/>
        </authorList>
    </citation>
    <scope>NUCLEOTIDE SEQUENCE [LARGE SCALE GENOMIC DNA]</scope>
    <source>
        <strain evidence="2">WYCCWR 12678</strain>
    </source>
</reference>
<dbReference type="Proteomes" id="UP001596002">
    <property type="component" value="Unassembled WGS sequence"/>
</dbReference>
<proteinExistence type="predicted"/>
<comment type="caution">
    <text evidence="1">The sequence shown here is derived from an EMBL/GenBank/DDBJ whole genome shotgun (WGS) entry which is preliminary data.</text>
</comment>
<gene>
    <name evidence="1" type="ORF">ACFO8Q_02990</name>
</gene>
<organism evidence="1 2">
    <name type="scientific">Effusibacillus consociatus</name>
    <dbReference type="NCBI Taxonomy" id="1117041"/>
    <lineage>
        <taxon>Bacteria</taxon>
        <taxon>Bacillati</taxon>
        <taxon>Bacillota</taxon>
        <taxon>Bacilli</taxon>
        <taxon>Bacillales</taxon>
        <taxon>Alicyclobacillaceae</taxon>
        <taxon>Effusibacillus</taxon>
    </lineage>
</organism>
<evidence type="ECO:0000313" key="1">
    <source>
        <dbReference type="EMBL" id="MFC4766362.1"/>
    </source>
</evidence>
<protein>
    <submittedName>
        <fullName evidence="1">DUF1450 domain-containing protein</fullName>
    </submittedName>
</protein>
<dbReference type="InterPro" id="IPR009910">
    <property type="entry name" value="DUF1450"/>
</dbReference>
<evidence type="ECO:0000313" key="2">
    <source>
        <dbReference type="Proteomes" id="UP001596002"/>
    </source>
</evidence>
<name>A0ABV9Q141_9BACL</name>
<accession>A0ABV9Q141</accession>
<dbReference type="Pfam" id="PF07293">
    <property type="entry name" value="DUF1450"/>
    <property type="match status" value="1"/>
</dbReference>
<dbReference type="EMBL" id="JBHSHC010000016">
    <property type="protein sequence ID" value="MFC4766362.1"/>
    <property type="molecule type" value="Genomic_DNA"/>
</dbReference>